<dbReference type="Pfam" id="PF09550">
    <property type="entry name" value="Phage_TAC_6"/>
    <property type="match status" value="1"/>
</dbReference>
<name>A0A0J7XUQ0_9SPHN</name>
<accession>A0A0J7XUQ0</accession>
<dbReference type="InterPro" id="IPR019056">
    <property type="entry name" value="Phage_TAC_6"/>
</dbReference>
<dbReference type="EMBL" id="JACU01000005">
    <property type="protein sequence ID" value="KMS55357.1"/>
    <property type="molecule type" value="Genomic_DNA"/>
</dbReference>
<evidence type="ECO:0008006" key="3">
    <source>
        <dbReference type="Google" id="ProtNLM"/>
    </source>
</evidence>
<gene>
    <name evidence="1" type="ORF">V474_20190</name>
</gene>
<dbReference type="AlphaFoldDB" id="A0A0J7XUQ0"/>
<evidence type="ECO:0000313" key="2">
    <source>
        <dbReference type="Proteomes" id="UP000052268"/>
    </source>
</evidence>
<dbReference type="Proteomes" id="UP000052268">
    <property type="component" value="Unassembled WGS sequence"/>
</dbReference>
<keyword evidence="2" id="KW-1185">Reference proteome</keyword>
<dbReference type="OrthoDB" id="7582980at2"/>
<organism evidence="1 2">
    <name type="scientific">Novosphingobium barchaimii LL02</name>
    <dbReference type="NCBI Taxonomy" id="1114963"/>
    <lineage>
        <taxon>Bacteria</taxon>
        <taxon>Pseudomonadati</taxon>
        <taxon>Pseudomonadota</taxon>
        <taxon>Alphaproteobacteria</taxon>
        <taxon>Sphingomonadales</taxon>
        <taxon>Sphingomonadaceae</taxon>
        <taxon>Novosphingobium</taxon>
    </lineage>
</organism>
<sequence length="66" mass="7090">MNHTFAAAALALCGLCARTLGWRPPEFWDATPAELAASLGLLGPDATAAGFDRQTLQRLMEHDHGR</sequence>
<proteinExistence type="predicted"/>
<comment type="caution">
    <text evidence="1">The sequence shown here is derived from an EMBL/GenBank/DDBJ whole genome shotgun (WGS) entry which is preliminary data.</text>
</comment>
<dbReference type="PATRIC" id="fig|1114963.3.peg.2876"/>
<reference evidence="1 2" key="1">
    <citation type="journal article" date="2015" name="G3 (Bethesda)">
        <title>Insights into Ongoing Evolution of the Hexachlorocyclohexane Catabolic Pathway from Comparative Genomics of Ten Sphingomonadaceae Strains.</title>
        <authorList>
            <person name="Pearce S.L."/>
            <person name="Oakeshott J.G."/>
            <person name="Pandey G."/>
        </authorList>
    </citation>
    <scope>NUCLEOTIDE SEQUENCE [LARGE SCALE GENOMIC DNA]</scope>
    <source>
        <strain evidence="1 2">LL02</strain>
    </source>
</reference>
<evidence type="ECO:0000313" key="1">
    <source>
        <dbReference type="EMBL" id="KMS55357.1"/>
    </source>
</evidence>
<protein>
    <recommendedName>
        <fullName evidence="3">Phage tail assembly chaperone</fullName>
    </recommendedName>
</protein>
<dbReference type="RefSeq" id="WP_059152005.1">
    <property type="nucleotide sequence ID" value="NZ_KQ130454.1"/>
</dbReference>